<evidence type="ECO:0000256" key="4">
    <source>
        <dbReference type="ARBA" id="ARBA00022695"/>
    </source>
</evidence>
<feature type="domain" description="RNA polymerase sigma factor 54 core-binding" evidence="12">
    <location>
        <begin position="105"/>
        <end position="294"/>
    </location>
</feature>
<dbReference type="AlphaFoldDB" id="A0A842HNQ2"/>
<dbReference type="GO" id="GO:0006352">
    <property type="term" value="P:DNA-templated transcription initiation"/>
    <property type="evidence" value="ECO:0007669"/>
    <property type="project" value="InterPro"/>
</dbReference>
<evidence type="ECO:0000256" key="10">
    <source>
        <dbReference type="SAM" id="MobiDB-lite"/>
    </source>
</evidence>
<dbReference type="InterPro" id="IPR007634">
    <property type="entry name" value="RNA_pol_sigma_54_DNA-bd"/>
</dbReference>
<evidence type="ECO:0000256" key="3">
    <source>
        <dbReference type="ARBA" id="ARBA00022679"/>
    </source>
</evidence>
<reference evidence="13 14" key="1">
    <citation type="submission" date="2020-08" db="EMBL/GenBank/DDBJ databases">
        <title>Paraeoetvoesia sp. YC-7-48 draft genome sequence.</title>
        <authorList>
            <person name="Yao L."/>
        </authorList>
    </citation>
    <scope>NUCLEOTIDE SEQUENCE [LARGE SCALE GENOMIC DNA]</scope>
    <source>
        <strain evidence="14">YC-7-48</strain>
    </source>
</reference>
<evidence type="ECO:0000256" key="9">
    <source>
        <dbReference type="PIRNR" id="PIRNR000774"/>
    </source>
</evidence>
<evidence type="ECO:0000256" key="2">
    <source>
        <dbReference type="ARBA" id="ARBA00022478"/>
    </source>
</evidence>
<dbReference type="InterPro" id="IPR007046">
    <property type="entry name" value="RNA_pol_sigma_54_core-bd"/>
</dbReference>
<evidence type="ECO:0000313" key="13">
    <source>
        <dbReference type="EMBL" id="MBC2769218.1"/>
    </source>
</evidence>
<sequence length="473" mass="51790">MRAILPMQSRHSLELRQHQNLALTPQLQQSIRFLQLSAQDLEQEVAQALADNPLLEREGEYDADDSEARADTPSDEYVDDSPLTAGVSGAGRNDFDDDGGPDVGQAVTLRDHLLQQLHVTRAGKRDQALVEILIEELDENGLLAGSLDDVLGLLPDELAVDEDELLAALRLLQSFDPPGVGARSTAECLALQLRQRAAHDPDVMACAMALVTQHLDLLAQGNAARLVAALGCSPEVLRQAHQLILTLDPKPGRAWSQSVADYIVPELVVVRGKKGWEARLNGAAVPRLRVNPVYEQWVREDRSGADRSEIQAQLQQAHGLVKSVAQRFETVLRVGQFIVQHQQAFFDKGVQAMRPLVLRDIAEVLELHESTVSRTTRQKYMQTPWGVFELKYFLGTALGGEGLAPATSATAVRAMIRELVRAEPPAKPLSDAKIAEKLAEKGVDVARRTVAKYRELDGIDPASVRKARAGMSA</sequence>
<feature type="region of interest" description="Disordered" evidence="10">
    <location>
        <begin position="50"/>
        <end position="104"/>
    </location>
</feature>
<keyword evidence="2 9" id="KW-0240">DNA-directed RNA polymerase</keyword>
<comment type="caution">
    <text evidence="13">The sequence shown here is derived from an EMBL/GenBank/DDBJ whole genome shotgun (WGS) entry which is preliminary data.</text>
</comment>
<dbReference type="NCBIfam" id="TIGR02395">
    <property type="entry name" value="rpoN_sigma"/>
    <property type="match status" value="1"/>
</dbReference>
<dbReference type="GO" id="GO:0000428">
    <property type="term" value="C:DNA-directed RNA polymerase complex"/>
    <property type="evidence" value="ECO:0007669"/>
    <property type="project" value="UniProtKB-KW"/>
</dbReference>
<feature type="compositionally biased region" description="Basic and acidic residues" evidence="10">
    <location>
        <begin position="54"/>
        <end position="72"/>
    </location>
</feature>
<protein>
    <recommendedName>
        <fullName evidence="9">RNA polymerase sigma-54 factor</fullName>
    </recommendedName>
</protein>
<comment type="similarity">
    <text evidence="1 9">Belongs to the sigma-54 factor family.</text>
</comment>
<evidence type="ECO:0000256" key="1">
    <source>
        <dbReference type="ARBA" id="ARBA00008798"/>
    </source>
</evidence>
<dbReference type="GO" id="GO:0016779">
    <property type="term" value="F:nucleotidyltransferase activity"/>
    <property type="evidence" value="ECO:0007669"/>
    <property type="project" value="UniProtKB-KW"/>
</dbReference>
<feature type="domain" description="RNA polymerase sigma factor 54 DNA-binding" evidence="11">
    <location>
        <begin position="308"/>
        <end position="466"/>
    </location>
</feature>
<dbReference type="Proteomes" id="UP000545386">
    <property type="component" value="Unassembled WGS sequence"/>
</dbReference>
<dbReference type="Pfam" id="PF04552">
    <property type="entry name" value="Sigma54_DBD"/>
    <property type="match status" value="1"/>
</dbReference>
<keyword evidence="5 9" id="KW-0805">Transcription regulation</keyword>
<dbReference type="Pfam" id="PF04963">
    <property type="entry name" value="Sigma54_CBD"/>
    <property type="match status" value="1"/>
</dbReference>
<keyword evidence="14" id="KW-1185">Reference proteome</keyword>
<dbReference type="GO" id="GO:0003677">
    <property type="term" value="F:DNA binding"/>
    <property type="evidence" value="ECO:0007669"/>
    <property type="project" value="UniProtKB-KW"/>
</dbReference>
<dbReference type="PROSITE" id="PS50044">
    <property type="entry name" value="SIGMA54_3"/>
    <property type="match status" value="1"/>
</dbReference>
<keyword evidence="3 9" id="KW-0808">Transferase</keyword>
<evidence type="ECO:0000256" key="6">
    <source>
        <dbReference type="ARBA" id="ARBA00023082"/>
    </source>
</evidence>
<keyword evidence="8 9" id="KW-0804">Transcription</keyword>
<dbReference type="Pfam" id="PF00309">
    <property type="entry name" value="Sigma54_AID"/>
    <property type="match status" value="1"/>
</dbReference>
<dbReference type="PRINTS" id="PR00045">
    <property type="entry name" value="SIGMA54FCT"/>
</dbReference>
<keyword evidence="6 9" id="KW-0731">Sigma factor</keyword>
<dbReference type="GO" id="GO:0016987">
    <property type="term" value="F:sigma factor activity"/>
    <property type="evidence" value="ECO:0007669"/>
    <property type="project" value="UniProtKB-KW"/>
</dbReference>
<dbReference type="Gene3D" id="1.10.10.1330">
    <property type="entry name" value="RNA polymerase sigma-54 factor, core-binding domain"/>
    <property type="match status" value="1"/>
</dbReference>
<dbReference type="GO" id="GO:0001216">
    <property type="term" value="F:DNA-binding transcription activator activity"/>
    <property type="evidence" value="ECO:0007669"/>
    <property type="project" value="InterPro"/>
</dbReference>
<dbReference type="PIRSF" id="PIRSF000774">
    <property type="entry name" value="RpoN"/>
    <property type="match status" value="1"/>
</dbReference>
<dbReference type="RefSeq" id="WP_185778977.1">
    <property type="nucleotide sequence ID" value="NZ_JACJUU010000002.1"/>
</dbReference>
<dbReference type="EMBL" id="JACJUU010000002">
    <property type="protein sequence ID" value="MBC2769218.1"/>
    <property type="molecule type" value="Genomic_DNA"/>
</dbReference>
<evidence type="ECO:0000256" key="8">
    <source>
        <dbReference type="ARBA" id="ARBA00023163"/>
    </source>
</evidence>
<keyword evidence="4 9" id="KW-0548">Nucleotidyltransferase</keyword>
<keyword evidence="7 9" id="KW-0238">DNA-binding</keyword>
<evidence type="ECO:0000256" key="7">
    <source>
        <dbReference type="ARBA" id="ARBA00023125"/>
    </source>
</evidence>
<gene>
    <name evidence="13" type="primary">rpoN</name>
    <name evidence="13" type="ORF">GTU67_04720</name>
</gene>
<accession>A0A842HNQ2</accession>
<dbReference type="PANTHER" id="PTHR32248">
    <property type="entry name" value="RNA POLYMERASE SIGMA-54 FACTOR"/>
    <property type="match status" value="1"/>
</dbReference>
<evidence type="ECO:0000256" key="5">
    <source>
        <dbReference type="ARBA" id="ARBA00023015"/>
    </source>
</evidence>
<dbReference type="PROSITE" id="PS00718">
    <property type="entry name" value="SIGMA54_2"/>
    <property type="match status" value="1"/>
</dbReference>
<dbReference type="NCBIfam" id="NF009118">
    <property type="entry name" value="PRK12469.1"/>
    <property type="match status" value="1"/>
</dbReference>
<evidence type="ECO:0000259" key="11">
    <source>
        <dbReference type="Pfam" id="PF04552"/>
    </source>
</evidence>
<dbReference type="InterPro" id="IPR000394">
    <property type="entry name" value="RNA_pol_sigma_54"/>
</dbReference>
<name>A0A842HNQ2_9BURK</name>
<dbReference type="PROSITE" id="PS00717">
    <property type="entry name" value="SIGMA54_1"/>
    <property type="match status" value="1"/>
</dbReference>
<evidence type="ECO:0000259" key="12">
    <source>
        <dbReference type="Pfam" id="PF04963"/>
    </source>
</evidence>
<dbReference type="PANTHER" id="PTHR32248:SF4">
    <property type="entry name" value="RNA POLYMERASE SIGMA-54 FACTOR"/>
    <property type="match status" value="1"/>
</dbReference>
<dbReference type="InterPro" id="IPR038709">
    <property type="entry name" value="RpoN_core-bd_sf"/>
</dbReference>
<proteinExistence type="inferred from homology"/>
<dbReference type="Gene3D" id="1.10.10.60">
    <property type="entry name" value="Homeodomain-like"/>
    <property type="match status" value="1"/>
</dbReference>
<evidence type="ECO:0000313" key="14">
    <source>
        <dbReference type="Proteomes" id="UP000545386"/>
    </source>
</evidence>
<comment type="function">
    <text evidence="9">Sigma factors are initiation factors that promote the attachment of RNA polymerase to specific initiation sites and are then released.</text>
</comment>
<organism evidence="13 14">
    <name type="scientific">Pusillimonas minor</name>
    <dbReference type="NCBI Taxonomy" id="2697024"/>
    <lineage>
        <taxon>Bacteria</taxon>
        <taxon>Pseudomonadati</taxon>
        <taxon>Pseudomonadota</taxon>
        <taxon>Betaproteobacteria</taxon>
        <taxon>Burkholderiales</taxon>
        <taxon>Alcaligenaceae</taxon>
        <taxon>Pusillimonas</taxon>
    </lineage>
</organism>